<dbReference type="Proteomes" id="UP001432322">
    <property type="component" value="Unassembled WGS sequence"/>
</dbReference>
<evidence type="ECO:0000256" key="1">
    <source>
        <dbReference type="SAM" id="Phobius"/>
    </source>
</evidence>
<keyword evidence="1" id="KW-0812">Transmembrane</keyword>
<proteinExistence type="predicted"/>
<name>A0AAV5VYC1_9BILA</name>
<feature type="non-terminal residue" evidence="2">
    <location>
        <position position="1"/>
    </location>
</feature>
<protein>
    <submittedName>
        <fullName evidence="2">Uncharacterized protein</fullName>
    </submittedName>
</protein>
<evidence type="ECO:0000313" key="3">
    <source>
        <dbReference type="Proteomes" id="UP001432322"/>
    </source>
</evidence>
<comment type="caution">
    <text evidence="2">The sequence shown here is derived from an EMBL/GenBank/DDBJ whole genome shotgun (WGS) entry which is preliminary data.</text>
</comment>
<reference evidence="2" key="1">
    <citation type="submission" date="2023-10" db="EMBL/GenBank/DDBJ databases">
        <title>Genome assembly of Pristionchus species.</title>
        <authorList>
            <person name="Yoshida K."/>
            <person name="Sommer R.J."/>
        </authorList>
    </citation>
    <scope>NUCLEOTIDE SEQUENCE</scope>
    <source>
        <strain evidence="2">RS5133</strain>
    </source>
</reference>
<feature type="non-terminal residue" evidence="2">
    <location>
        <position position="161"/>
    </location>
</feature>
<feature type="transmembrane region" description="Helical" evidence="1">
    <location>
        <begin position="84"/>
        <end position="106"/>
    </location>
</feature>
<feature type="transmembrane region" description="Helical" evidence="1">
    <location>
        <begin position="142"/>
        <end position="160"/>
    </location>
</feature>
<feature type="transmembrane region" description="Helical" evidence="1">
    <location>
        <begin position="27"/>
        <end position="46"/>
    </location>
</feature>
<feature type="transmembrane region" description="Helical" evidence="1">
    <location>
        <begin position="53"/>
        <end position="72"/>
    </location>
</feature>
<accession>A0AAV5VYC1</accession>
<keyword evidence="3" id="KW-1185">Reference proteome</keyword>
<organism evidence="2 3">
    <name type="scientific">Pristionchus fissidentatus</name>
    <dbReference type="NCBI Taxonomy" id="1538716"/>
    <lineage>
        <taxon>Eukaryota</taxon>
        <taxon>Metazoa</taxon>
        <taxon>Ecdysozoa</taxon>
        <taxon>Nematoda</taxon>
        <taxon>Chromadorea</taxon>
        <taxon>Rhabditida</taxon>
        <taxon>Rhabditina</taxon>
        <taxon>Diplogasteromorpha</taxon>
        <taxon>Diplogasteroidea</taxon>
        <taxon>Neodiplogasteridae</taxon>
        <taxon>Pristionchus</taxon>
    </lineage>
</organism>
<gene>
    <name evidence="2" type="ORF">PFISCL1PPCAC_14530</name>
</gene>
<dbReference type="AlphaFoldDB" id="A0AAV5VYC1"/>
<dbReference type="EMBL" id="BTSY01000004">
    <property type="protein sequence ID" value="GMT23233.1"/>
    <property type="molecule type" value="Genomic_DNA"/>
</dbReference>
<evidence type="ECO:0000313" key="2">
    <source>
        <dbReference type="EMBL" id="GMT23233.1"/>
    </source>
</evidence>
<sequence>IKQNFQQFLTGLSKVLYWLSSFVSDCWTLTIYYIAMIIFCLIFNVLRDRLLELTPLFILVMLVSLFKIYIIQRIFTSKILAENFASLVLLIEYIALGVLFLINQFYKKGEKFKFNISLDYPALLDPQVTVMAYMTSAFENEWTAFVVLLGQLSLFFILFCL</sequence>
<keyword evidence="1" id="KW-1133">Transmembrane helix</keyword>
<keyword evidence="1" id="KW-0472">Membrane</keyword>